<sequence length="139" mass="15344">MSGTDTRRRRADHADRYAAHLERDRARSAATRERHRAAGVPNPAAVDRAISEAFRDVWRTTIAANATDDTQAAKRAASAKPISPWRVVDRAVELLVARKGADRDAAARMVTVRLVPTRKNPSLDLDAIPAHILRGHLNE</sequence>
<feature type="compositionally biased region" description="Basic and acidic residues" evidence="1">
    <location>
        <begin position="12"/>
        <end position="32"/>
    </location>
</feature>
<keyword evidence="3" id="KW-1185">Reference proteome</keyword>
<name>A0ABU1DCU1_9HYPH</name>
<organism evidence="2 3">
    <name type="scientific">Chelatococcus sambhunathii</name>
    <dbReference type="NCBI Taxonomy" id="363953"/>
    <lineage>
        <taxon>Bacteria</taxon>
        <taxon>Pseudomonadati</taxon>
        <taxon>Pseudomonadota</taxon>
        <taxon>Alphaproteobacteria</taxon>
        <taxon>Hyphomicrobiales</taxon>
        <taxon>Chelatococcaceae</taxon>
        <taxon>Chelatococcus</taxon>
    </lineage>
</organism>
<accession>A0ABU1DCU1</accession>
<dbReference type="RefSeq" id="WP_309389274.1">
    <property type="nucleotide sequence ID" value="NZ_JADBEO010000007.1"/>
</dbReference>
<evidence type="ECO:0000256" key="1">
    <source>
        <dbReference type="SAM" id="MobiDB-lite"/>
    </source>
</evidence>
<reference evidence="2" key="1">
    <citation type="submission" date="2020-10" db="EMBL/GenBank/DDBJ databases">
        <authorList>
            <person name="Abbas A."/>
            <person name="Razzaq R."/>
            <person name="Waqas M."/>
            <person name="Abbas N."/>
            <person name="Nielsen T.K."/>
            <person name="Hansen L.H."/>
            <person name="Hussain S."/>
            <person name="Shahid M."/>
        </authorList>
    </citation>
    <scope>NUCLEOTIDE SEQUENCE</scope>
    <source>
        <strain evidence="2">S14</strain>
    </source>
</reference>
<dbReference type="Proteomes" id="UP001181622">
    <property type="component" value="Unassembled WGS sequence"/>
</dbReference>
<gene>
    <name evidence="2" type="ORF">IHQ68_04520</name>
</gene>
<dbReference type="EMBL" id="JADBEO010000007">
    <property type="protein sequence ID" value="MDR4305890.1"/>
    <property type="molecule type" value="Genomic_DNA"/>
</dbReference>
<evidence type="ECO:0000313" key="2">
    <source>
        <dbReference type="EMBL" id="MDR4305890.1"/>
    </source>
</evidence>
<proteinExistence type="predicted"/>
<comment type="caution">
    <text evidence="2">The sequence shown here is derived from an EMBL/GenBank/DDBJ whole genome shotgun (WGS) entry which is preliminary data.</text>
</comment>
<evidence type="ECO:0000313" key="3">
    <source>
        <dbReference type="Proteomes" id="UP001181622"/>
    </source>
</evidence>
<feature type="region of interest" description="Disordered" evidence="1">
    <location>
        <begin position="1"/>
        <end position="42"/>
    </location>
</feature>
<protein>
    <submittedName>
        <fullName evidence="2">Uncharacterized protein</fullName>
    </submittedName>
</protein>